<comment type="similarity">
    <text evidence="1">Belongs to the peptidase S10 family.</text>
</comment>
<protein>
    <submittedName>
        <fullName evidence="7">Alpha/beta-hydrolase</fullName>
    </submittedName>
</protein>
<evidence type="ECO:0000256" key="1">
    <source>
        <dbReference type="ARBA" id="ARBA00009431"/>
    </source>
</evidence>
<keyword evidence="6" id="KW-0732">Signal</keyword>
<name>A0A166ADQ4_EXIGL</name>
<keyword evidence="4 7" id="KW-0378">Hydrolase</keyword>
<keyword evidence="5" id="KW-0325">Glycoprotein</keyword>
<feature type="signal peptide" evidence="6">
    <location>
        <begin position="1"/>
        <end position="26"/>
    </location>
</feature>
<sequence length="505" mass="55439">MQLITHVVALLASAAALSGGPTLAAAQVWSDAPQAPLNEDPTPASVAIHEIWEGGVKYRSTHAQHVTSLQDYRLRWSSPSLCDPDVKQVSGYLDVARGDHIFFWFFEARNNPADAPFILWLNGGPGSSSFMGLLFELGPCRISENGTGTTHHEHSWNENANIIFIDQPLSVGYSYSERGTVVASSEQAAKDIWSFFQLFFSAFPEYADLPFHAAGESYGGHYVPAIAAEIYQHNLAHDGLLDISLESIVLGNGWTDPFVQTEYAAEWICTGPYADKLVDEPYGETCERLRQQAAQCQTLIKRCYAFPSRMTCIPAQVACEMLPWKKSPIDDLGLNPYDVRKPCAGGVSDACYIEVAWISTYLNREDVKEQLGVPASRKFASSSSTTFLAFTSSGDSMKDFGHVIPALLNGGIRVLNYAGKADSVCDFMGNLAWMGQLDHPLSRELASKQISPWRLRDGTIAGDVVEARNFTFIAIAEAGHMVPFDQPEAAKDMIERWIAGSSMTE</sequence>
<evidence type="ECO:0000256" key="6">
    <source>
        <dbReference type="SAM" id="SignalP"/>
    </source>
</evidence>
<dbReference type="OrthoDB" id="443318at2759"/>
<gene>
    <name evidence="7" type="ORF">EXIGLDRAFT_648755</name>
</gene>
<keyword evidence="3" id="KW-0645">Protease</keyword>
<dbReference type="GO" id="GO:0004185">
    <property type="term" value="F:serine-type carboxypeptidase activity"/>
    <property type="evidence" value="ECO:0007669"/>
    <property type="project" value="InterPro"/>
</dbReference>
<dbReference type="Pfam" id="PF00450">
    <property type="entry name" value="Peptidase_S10"/>
    <property type="match status" value="1"/>
</dbReference>
<dbReference type="AlphaFoldDB" id="A0A166ADQ4"/>
<dbReference type="Proteomes" id="UP000077266">
    <property type="component" value="Unassembled WGS sequence"/>
</dbReference>
<dbReference type="EMBL" id="KV426038">
    <property type="protein sequence ID" value="KZV90909.1"/>
    <property type="molecule type" value="Genomic_DNA"/>
</dbReference>
<organism evidence="7 8">
    <name type="scientific">Exidia glandulosa HHB12029</name>
    <dbReference type="NCBI Taxonomy" id="1314781"/>
    <lineage>
        <taxon>Eukaryota</taxon>
        <taxon>Fungi</taxon>
        <taxon>Dikarya</taxon>
        <taxon>Basidiomycota</taxon>
        <taxon>Agaricomycotina</taxon>
        <taxon>Agaricomycetes</taxon>
        <taxon>Auriculariales</taxon>
        <taxon>Exidiaceae</taxon>
        <taxon>Exidia</taxon>
    </lineage>
</organism>
<evidence type="ECO:0000313" key="8">
    <source>
        <dbReference type="Proteomes" id="UP000077266"/>
    </source>
</evidence>
<evidence type="ECO:0000256" key="2">
    <source>
        <dbReference type="ARBA" id="ARBA00022645"/>
    </source>
</evidence>
<dbReference type="InterPro" id="IPR001563">
    <property type="entry name" value="Peptidase_S10"/>
</dbReference>
<evidence type="ECO:0000256" key="4">
    <source>
        <dbReference type="ARBA" id="ARBA00022801"/>
    </source>
</evidence>
<accession>A0A166ADQ4</accession>
<dbReference type="Gene3D" id="1.10.287.410">
    <property type="match status" value="1"/>
</dbReference>
<dbReference type="GO" id="GO:0000324">
    <property type="term" value="C:fungal-type vacuole"/>
    <property type="evidence" value="ECO:0007669"/>
    <property type="project" value="TreeGrafter"/>
</dbReference>
<proteinExistence type="inferred from homology"/>
<feature type="chain" id="PRO_5007870600" evidence="6">
    <location>
        <begin position="27"/>
        <end position="505"/>
    </location>
</feature>
<evidence type="ECO:0000313" key="7">
    <source>
        <dbReference type="EMBL" id="KZV90909.1"/>
    </source>
</evidence>
<dbReference type="PANTHER" id="PTHR11802">
    <property type="entry name" value="SERINE PROTEASE FAMILY S10 SERINE CARBOXYPEPTIDASE"/>
    <property type="match status" value="1"/>
</dbReference>
<keyword evidence="2" id="KW-0121">Carboxypeptidase</keyword>
<dbReference type="InterPro" id="IPR029058">
    <property type="entry name" value="AB_hydrolase_fold"/>
</dbReference>
<dbReference type="PANTHER" id="PTHR11802:SF452">
    <property type="entry name" value="CARBOXYPEPTIDASE"/>
    <property type="match status" value="1"/>
</dbReference>
<dbReference type="STRING" id="1314781.A0A166ADQ4"/>
<reference evidence="7 8" key="1">
    <citation type="journal article" date="2016" name="Mol. Biol. Evol.">
        <title>Comparative Genomics of Early-Diverging Mushroom-Forming Fungi Provides Insights into the Origins of Lignocellulose Decay Capabilities.</title>
        <authorList>
            <person name="Nagy L.G."/>
            <person name="Riley R."/>
            <person name="Tritt A."/>
            <person name="Adam C."/>
            <person name="Daum C."/>
            <person name="Floudas D."/>
            <person name="Sun H."/>
            <person name="Yadav J.S."/>
            <person name="Pangilinan J."/>
            <person name="Larsson K.H."/>
            <person name="Matsuura K."/>
            <person name="Barry K."/>
            <person name="Labutti K."/>
            <person name="Kuo R."/>
            <person name="Ohm R.A."/>
            <person name="Bhattacharya S.S."/>
            <person name="Shirouzu T."/>
            <person name="Yoshinaga Y."/>
            <person name="Martin F.M."/>
            <person name="Grigoriev I.V."/>
            <person name="Hibbett D.S."/>
        </authorList>
    </citation>
    <scope>NUCLEOTIDE SEQUENCE [LARGE SCALE GENOMIC DNA]</scope>
    <source>
        <strain evidence="7 8">HHB12029</strain>
    </source>
</reference>
<evidence type="ECO:0000256" key="5">
    <source>
        <dbReference type="ARBA" id="ARBA00023180"/>
    </source>
</evidence>
<evidence type="ECO:0000256" key="3">
    <source>
        <dbReference type="ARBA" id="ARBA00022670"/>
    </source>
</evidence>
<dbReference type="GO" id="GO:0006508">
    <property type="term" value="P:proteolysis"/>
    <property type="evidence" value="ECO:0007669"/>
    <property type="project" value="UniProtKB-KW"/>
</dbReference>
<dbReference type="PRINTS" id="PR00724">
    <property type="entry name" value="CRBOXYPTASEC"/>
</dbReference>
<keyword evidence="8" id="KW-1185">Reference proteome</keyword>
<dbReference type="Gene3D" id="3.40.50.1820">
    <property type="entry name" value="alpha/beta hydrolase"/>
    <property type="match status" value="1"/>
</dbReference>
<dbReference type="InParanoid" id="A0A166ADQ4"/>
<dbReference type="SUPFAM" id="SSF53474">
    <property type="entry name" value="alpha/beta-Hydrolases"/>
    <property type="match status" value="1"/>
</dbReference>